<feature type="region of interest" description="Disordered" evidence="1">
    <location>
        <begin position="68"/>
        <end position="88"/>
    </location>
</feature>
<comment type="caution">
    <text evidence="3">The sequence shown here is derived from an EMBL/GenBank/DDBJ whole genome shotgun (WGS) entry which is preliminary data.</text>
</comment>
<evidence type="ECO:0000256" key="1">
    <source>
        <dbReference type="SAM" id="MobiDB-lite"/>
    </source>
</evidence>
<dbReference type="Proteomes" id="UP001172102">
    <property type="component" value="Unassembled WGS sequence"/>
</dbReference>
<name>A0AA40B0U8_9PEZI</name>
<evidence type="ECO:0000256" key="2">
    <source>
        <dbReference type="SAM" id="SignalP"/>
    </source>
</evidence>
<accession>A0AA40B0U8</accession>
<evidence type="ECO:0000313" key="4">
    <source>
        <dbReference type="Proteomes" id="UP001172102"/>
    </source>
</evidence>
<gene>
    <name evidence="3" type="ORF">B0H67DRAFT_571003</name>
</gene>
<feature type="signal peptide" evidence="2">
    <location>
        <begin position="1"/>
        <end position="15"/>
    </location>
</feature>
<sequence>MWAWACARFASLSQACVPIECPPLATAGPRANCPPYSLASQTSTQQRKNALIAHLQHLQHLQHRQNRSICPIGKPRGGGRADGRARGV</sequence>
<feature type="chain" id="PRO_5041267323" description="Secreted protein" evidence="2">
    <location>
        <begin position="16"/>
        <end position="88"/>
    </location>
</feature>
<keyword evidence="4" id="KW-1185">Reference proteome</keyword>
<dbReference type="EMBL" id="JAUKUA010000002">
    <property type="protein sequence ID" value="KAK0725607.1"/>
    <property type="molecule type" value="Genomic_DNA"/>
</dbReference>
<keyword evidence="2" id="KW-0732">Signal</keyword>
<dbReference type="AlphaFoldDB" id="A0AA40B0U8"/>
<protein>
    <recommendedName>
        <fullName evidence="5">Secreted protein</fullName>
    </recommendedName>
</protein>
<evidence type="ECO:0008006" key="5">
    <source>
        <dbReference type="Google" id="ProtNLM"/>
    </source>
</evidence>
<organism evidence="3 4">
    <name type="scientific">Lasiosphaeris hirsuta</name>
    <dbReference type="NCBI Taxonomy" id="260670"/>
    <lineage>
        <taxon>Eukaryota</taxon>
        <taxon>Fungi</taxon>
        <taxon>Dikarya</taxon>
        <taxon>Ascomycota</taxon>
        <taxon>Pezizomycotina</taxon>
        <taxon>Sordariomycetes</taxon>
        <taxon>Sordariomycetidae</taxon>
        <taxon>Sordariales</taxon>
        <taxon>Lasiosphaeriaceae</taxon>
        <taxon>Lasiosphaeris</taxon>
    </lineage>
</organism>
<feature type="compositionally biased region" description="Basic and acidic residues" evidence="1">
    <location>
        <begin position="79"/>
        <end position="88"/>
    </location>
</feature>
<reference evidence="3" key="1">
    <citation type="submission" date="2023-06" db="EMBL/GenBank/DDBJ databases">
        <title>Genome-scale phylogeny and comparative genomics of the fungal order Sordariales.</title>
        <authorList>
            <consortium name="Lawrence Berkeley National Laboratory"/>
            <person name="Hensen N."/>
            <person name="Bonometti L."/>
            <person name="Westerberg I."/>
            <person name="Brannstrom I.O."/>
            <person name="Guillou S."/>
            <person name="Cros-Aarteil S."/>
            <person name="Calhoun S."/>
            <person name="Haridas S."/>
            <person name="Kuo A."/>
            <person name="Mondo S."/>
            <person name="Pangilinan J."/>
            <person name="Riley R."/>
            <person name="Labutti K."/>
            <person name="Andreopoulos B."/>
            <person name="Lipzen A."/>
            <person name="Chen C."/>
            <person name="Yanf M."/>
            <person name="Daum C."/>
            <person name="Ng V."/>
            <person name="Clum A."/>
            <person name="Steindorff A."/>
            <person name="Ohm R."/>
            <person name="Martin F."/>
            <person name="Silar P."/>
            <person name="Natvig D."/>
            <person name="Lalanne C."/>
            <person name="Gautier V."/>
            <person name="Ament-Velasquez S.L."/>
            <person name="Kruys A."/>
            <person name="Hutchinson M.I."/>
            <person name="Powell A.J."/>
            <person name="Barry K."/>
            <person name="Miller A.N."/>
            <person name="Grigoriev I.V."/>
            <person name="Debuchy R."/>
            <person name="Gladieux P."/>
            <person name="Thoren M.H."/>
            <person name="Johannesson H."/>
        </authorList>
    </citation>
    <scope>NUCLEOTIDE SEQUENCE</scope>
    <source>
        <strain evidence="3">SMH4607-1</strain>
    </source>
</reference>
<evidence type="ECO:0000313" key="3">
    <source>
        <dbReference type="EMBL" id="KAK0725607.1"/>
    </source>
</evidence>
<proteinExistence type="predicted"/>